<comment type="subcellular location">
    <subcellularLocation>
        <location evidence="1">Secreted</location>
    </subcellularLocation>
</comment>
<dbReference type="SMART" id="SM00199">
    <property type="entry name" value="SCY"/>
    <property type="match status" value="1"/>
</dbReference>
<gene>
    <name evidence="8" type="primary">LOC114655069</name>
</gene>
<dbReference type="GO" id="GO:0006952">
    <property type="term" value="P:defense response"/>
    <property type="evidence" value="ECO:0007669"/>
    <property type="project" value="InterPro"/>
</dbReference>
<evidence type="ECO:0000256" key="2">
    <source>
        <dbReference type="ARBA" id="ARBA00010665"/>
    </source>
</evidence>
<dbReference type="PANTHER" id="PTHR12015">
    <property type="entry name" value="SMALL INDUCIBLE CYTOKINE A"/>
    <property type="match status" value="1"/>
</dbReference>
<keyword evidence="4" id="KW-0964">Secreted</keyword>
<feature type="chain" id="PRO_5041211177" evidence="6">
    <location>
        <begin position="22"/>
        <end position="96"/>
    </location>
</feature>
<dbReference type="GO" id="GO:0008009">
    <property type="term" value="F:chemokine activity"/>
    <property type="evidence" value="ECO:0007669"/>
    <property type="project" value="InterPro"/>
</dbReference>
<evidence type="ECO:0000256" key="5">
    <source>
        <dbReference type="ARBA" id="ARBA00054901"/>
    </source>
</evidence>
<evidence type="ECO:0000256" key="3">
    <source>
        <dbReference type="ARBA" id="ARBA00022514"/>
    </source>
</evidence>
<feature type="domain" description="Chemokine interleukin-8-like" evidence="7">
    <location>
        <begin position="28"/>
        <end position="89"/>
    </location>
</feature>
<comment type="function">
    <text evidence="5">Ligand for cxcr3.2. Chemotactic for macrophages.</text>
</comment>
<evidence type="ECO:0000256" key="4">
    <source>
        <dbReference type="ARBA" id="ARBA00022525"/>
    </source>
</evidence>
<reference evidence="8" key="3">
    <citation type="submission" date="2025-09" db="UniProtKB">
        <authorList>
            <consortium name="Ensembl"/>
        </authorList>
    </citation>
    <scope>IDENTIFICATION</scope>
</reference>
<dbReference type="RefSeq" id="XP_028661800.1">
    <property type="nucleotide sequence ID" value="XM_028805967.2"/>
</dbReference>
<dbReference type="Gene3D" id="2.40.50.40">
    <property type="match status" value="1"/>
</dbReference>
<proteinExistence type="inferred from homology"/>
<keyword evidence="6" id="KW-0732">Signal</keyword>
<reference evidence="8" key="1">
    <citation type="submission" date="2021-06" db="EMBL/GenBank/DDBJ databases">
        <authorList>
            <consortium name="Wellcome Sanger Institute Data Sharing"/>
        </authorList>
    </citation>
    <scope>NUCLEOTIDE SEQUENCE [LARGE SCALE GENOMIC DNA]</scope>
</reference>
<reference evidence="8" key="2">
    <citation type="submission" date="2025-08" db="UniProtKB">
        <authorList>
            <consortium name="Ensembl"/>
        </authorList>
    </citation>
    <scope>IDENTIFICATION</scope>
</reference>
<keyword evidence="9" id="KW-1185">Reference proteome</keyword>
<dbReference type="InterPro" id="IPR001089">
    <property type="entry name" value="Chemokine_CXC"/>
</dbReference>
<evidence type="ECO:0000256" key="1">
    <source>
        <dbReference type="ARBA" id="ARBA00004613"/>
    </source>
</evidence>
<dbReference type="Proteomes" id="UP000694620">
    <property type="component" value="Chromosome 7"/>
</dbReference>
<dbReference type="PRINTS" id="PR00436">
    <property type="entry name" value="INTERLEUKIN8"/>
</dbReference>
<dbReference type="PRINTS" id="PR00437">
    <property type="entry name" value="SMALLCYTKCXC"/>
</dbReference>
<dbReference type="OrthoDB" id="9948647at2759"/>
<dbReference type="InterPro" id="IPR036048">
    <property type="entry name" value="Interleukin_8-like_sf"/>
</dbReference>
<dbReference type="InterPro" id="IPR033899">
    <property type="entry name" value="CXC_Chemokine_domain"/>
</dbReference>
<dbReference type="InterPro" id="IPR039809">
    <property type="entry name" value="Chemokine_b/g/d"/>
</dbReference>
<name>A0A8C4S9P4_ERPCA</name>
<organism evidence="8 9">
    <name type="scientific">Erpetoichthys calabaricus</name>
    <name type="common">Rope fish</name>
    <name type="synonym">Calamoichthys calabaricus</name>
    <dbReference type="NCBI Taxonomy" id="27687"/>
    <lineage>
        <taxon>Eukaryota</taxon>
        <taxon>Metazoa</taxon>
        <taxon>Chordata</taxon>
        <taxon>Craniata</taxon>
        <taxon>Vertebrata</taxon>
        <taxon>Euteleostomi</taxon>
        <taxon>Actinopterygii</taxon>
        <taxon>Polypteriformes</taxon>
        <taxon>Polypteridae</taxon>
        <taxon>Erpetoichthys</taxon>
    </lineage>
</organism>
<accession>A0A8C4S9P4</accession>
<dbReference type="GeneTree" id="ENSGT01020000231929"/>
<dbReference type="InterPro" id="IPR001811">
    <property type="entry name" value="Chemokine_IL8-like_dom"/>
</dbReference>
<dbReference type="PANTHER" id="PTHR12015:SF198">
    <property type="entry name" value="PLATELET BASIC PROTEIN"/>
    <property type="match status" value="1"/>
</dbReference>
<evidence type="ECO:0000259" key="7">
    <source>
        <dbReference type="SMART" id="SM00199"/>
    </source>
</evidence>
<comment type="similarity">
    <text evidence="2">Belongs to the intercrine alpha (chemokine CxC) family.</text>
</comment>
<dbReference type="GO" id="GO:0006955">
    <property type="term" value="P:immune response"/>
    <property type="evidence" value="ECO:0007669"/>
    <property type="project" value="InterPro"/>
</dbReference>
<evidence type="ECO:0000313" key="9">
    <source>
        <dbReference type="Proteomes" id="UP000694620"/>
    </source>
</evidence>
<dbReference type="CDD" id="cd00273">
    <property type="entry name" value="Chemokine_CXC"/>
    <property type="match status" value="1"/>
</dbReference>
<dbReference type="GO" id="GO:0005615">
    <property type="term" value="C:extracellular space"/>
    <property type="evidence" value="ECO:0007669"/>
    <property type="project" value="UniProtKB-KW"/>
</dbReference>
<sequence>MNSKLLFAMLAVCVILEEGTAIISMGSSLHCVCIKSESRLIPHRILNKVEILPKGPHCNTIQIIAYLKTGEVICLKKKAPWVKMIMKKILENERKK</sequence>
<feature type="signal peptide" evidence="6">
    <location>
        <begin position="1"/>
        <end position="21"/>
    </location>
</feature>
<dbReference type="GeneID" id="114655069"/>
<dbReference type="GO" id="GO:0042056">
    <property type="term" value="F:chemoattractant activity"/>
    <property type="evidence" value="ECO:0007669"/>
    <property type="project" value="UniProtKB-ARBA"/>
</dbReference>
<protein>
    <submittedName>
        <fullName evidence="8">Interleukin-8-like</fullName>
    </submittedName>
</protein>
<dbReference type="Pfam" id="PF00048">
    <property type="entry name" value="IL8"/>
    <property type="match status" value="1"/>
</dbReference>
<evidence type="ECO:0000313" key="8">
    <source>
        <dbReference type="Ensembl" id="ENSECRP00000013126.1"/>
    </source>
</evidence>
<dbReference type="SUPFAM" id="SSF54117">
    <property type="entry name" value="Interleukin 8-like chemokines"/>
    <property type="match status" value="1"/>
</dbReference>
<keyword evidence="3" id="KW-0202">Cytokine</keyword>
<dbReference type="FunFam" id="2.40.50.40:FF:000004">
    <property type="entry name" value="C-X-C motif chemokine"/>
    <property type="match status" value="1"/>
</dbReference>
<evidence type="ECO:0000256" key="6">
    <source>
        <dbReference type="SAM" id="SignalP"/>
    </source>
</evidence>
<dbReference type="Ensembl" id="ENSECRT00000013356.1">
    <property type="protein sequence ID" value="ENSECRP00000013126.1"/>
    <property type="gene ID" value="ENSECRG00000008769.1"/>
</dbReference>
<dbReference type="AlphaFoldDB" id="A0A8C4S9P4"/>